<dbReference type="AlphaFoldDB" id="A0ABD5VW89"/>
<evidence type="ECO:0008006" key="3">
    <source>
        <dbReference type="Google" id="ProtNLM"/>
    </source>
</evidence>
<name>A0ABD5VW89_9EURY</name>
<gene>
    <name evidence="1" type="ORF">ACFQQG_01320</name>
</gene>
<protein>
    <recommendedName>
        <fullName evidence="3">Secreted protein</fullName>
    </recommendedName>
</protein>
<dbReference type="Proteomes" id="UP001596445">
    <property type="component" value="Unassembled WGS sequence"/>
</dbReference>
<accession>A0ABD5VW89</accession>
<organism evidence="1 2">
    <name type="scientific">Halovenus salina</name>
    <dbReference type="NCBI Taxonomy" id="1510225"/>
    <lineage>
        <taxon>Archaea</taxon>
        <taxon>Methanobacteriati</taxon>
        <taxon>Methanobacteriota</taxon>
        <taxon>Stenosarchaea group</taxon>
        <taxon>Halobacteria</taxon>
        <taxon>Halobacteriales</taxon>
        <taxon>Haloarculaceae</taxon>
        <taxon>Halovenus</taxon>
    </lineage>
</organism>
<comment type="caution">
    <text evidence="1">The sequence shown here is derived from an EMBL/GenBank/DDBJ whole genome shotgun (WGS) entry which is preliminary data.</text>
</comment>
<proteinExistence type="predicted"/>
<evidence type="ECO:0000313" key="2">
    <source>
        <dbReference type="Proteomes" id="UP001596445"/>
    </source>
</evidence>
<evidence type="ECO:0000313" key="1">
    <source>
        <dbReference type="EMBL" id="MFC7057057.1"/>
    </source>
</evidence>
<dbReference type="RefSeq" id="WP_382183775.1">
    <property type="nucleotide sequence ID" value="NZ_JBHSZI010000001.1"/>
</dbReference>
<keyword evidence="2" id="KW-1185">Reference proteome</keyword>
<sequence length="87" mass="9204">MTLTIMMFAMPMEPTISEMAAMPPMNAVSWSMTFVIWSTASSIVWTRISVPSCFSAVASASVSKYSVACVLISSTTAASSAPIISEL</sequence>
<dbReference type="EMBL" id="JBHSZI010000001">
    <property type="protein sequence ID" value="MFC7057057.1"/>
    <property type="molecule type" value="Genomic_DNA"/>
</dbReference>
<reference evidence="1 2" key="1">
    <citation type="journal article" date="2019" name="Int. J. Syst. Evol. Microbiol.">
        <title>The Global Catalogue of Microorganisms (GCM) 10K type strain sequencing project: providing services to taxonomists for standard genome sequencing and annotation.</title>
        <authorList>
            <consortium name="The Broad Institute Genomics Platform"/>
            <consortium name="The Broad Institute Genome Sequencing Center for Infectious Disease"/>
            <person name="Wu L."/>
            <person name="Ma J."/>
        </authorList>
    </citation>
    <scope>NUCLEOTIDE SEQUENCE [LARGE SCALE GENOMIC DNA]</scope>
    <source>
        <strain evidence="1 2">JCM 30072</strain>
    </source>
</reference>